<dbReference type="Proteomes" id="UP000317648">
    <property type="component" value="Chromosome"/>
</dbReference>
<keyword evidence="1" id="KW-0472">Membrane</keyword>
<dbReference type="EMBL" id="CP036433">
    <property type="protein sequence ID" value="QDU98368.1"/>
    <property type="molecule type" value="Genomic_DNA"/>
</dbReference>
<dbReference type="InterPro" id="IPR011478">
    <property type="entry name" value="DUF1585"/>
</dbReference>
<evidence type="ECO:0008006" key="8">
    <source>
        <dbReference type="Google" id="ProtNLM"/>
    </source>
</evidence>
<dbReference type="Pfam" id="PF07627">
    <property type="entry name" value="PSCyt3"/>
    <property type="match status" value="1"/>
</dbReference>
<evidence type="ECO:0000259" key="2">
    <source>
        <dbReference type="Pfam" id="PF07624"/>
    </source>
</evidence>
<dbReference type="InterPro" id="IPR013039">
    <property type="entry name" value="DUF1588"/>
</dbReference>
<dbReference type="InterPro" id="IPR011429">
    <property type="entry name" value="Cyt_c_Planctomycete-type"/>
</dbReference>
<dbReference type="Pfam" id="PF07624">
    <property type="entry name" value="PSD2"/>
    <property type="match status" value="1"/>
</dbReference>
<organism evidence="6 7">
    <name type="scientific">Lignipirellula cremea</name>
    <dbReference type="NCBI Taxonomy" id="2528010"/>
    <lineage>
        <taxon>Bacteria</taxon>
        <taxon>Pseudomonadati</taxon>
        <taxon>Planctomycetota</taxon>
        <taxon>Planctomycetia</taxon>
        <taxon>Pirellulales</taxon>
        <taxon>Pirellulaceae</taxon>
        <taxon>Lignipirellula</taxon>
    </lineage>
</organism>
<dbReference type="AlphaFoldDB" id="A0A518E2P8"/>
<gene>
    <name evidence="6" type="ORF">Pla8534_62360</name>
</gene>
<evidence type="ECO:0000259" key="5">
    <source>
        <dbReference type="Pfam" id="PF07635"/>
    </source>
</evidence>
<feature type="domain" description="DUF1592" evidence="4">
    <location>
        <begin position="350"/>
        <end position="466"/>
    </location>
</feature>
<evidence type="ECO:0000259" key="4">
    <source>
        <dbReference type="Pfam" id="PF07631"/>
    </source>
</evidence>
<sequence length="713" mass="80196">MGYGRFDRLNFFVFPALAASVFFHGLLMVSVCYSRPLLAVLVLGLLVARASSAETSPPAFVSGFLRTHCLGCHGADLQEGGFDGRLLLQSSIGTEEAAALWLRVLEQTATGNMPPAEETQPDLVEIGRLVQAVRGELLAAGKARALAFPDKGNLLPHGVLFGPENSNAVAVSPARIWRISPHQYTAIGSTMIGRPYRPAEGETGVNRAPAPPFSLRGGDGLQDYSALYRLDEAQTEQLLLNARVLAKRTMAGEGNKLLAQRLSPLADRKEKLSDEQVRIAVDDVCSTILDRLPTEDERTRYGNYLQAEVDRFGNRIGLENIIAAVLMSPHALFRMELGAESADPHGRVRLTPQETATAIAYALTDSHPDRRMQEGLRNGRLETTDDVRREVERLLDDKRSRNERVLRFFREYFGYDAAPEVFKDEDLLRPEVRRYLVTDTDHLVRRILEQDRDVLKQLLTTQESFVMISALRMPTFRAKQAKDISHPFDRKNRVNEVYNMAAEDWTVEQPMTLSPERRSGVLTQPSWLIAHSKNDGNDAIHRGKWIRERLLGGSIPDTPITVAAQLPDEPHSTLREKMRVTREQYCWRCHQRMDPLGLPFEMFDHWGRFRTEELGQPVDSTGAILAARGTGLEGPVDNGIDLLHRLAESEHVEQVFVRHAFRYWMGRNEEPHDAPTLQAAWRAYHDNHGSMRALLVSLLTSDSFLYRTRTTGS</sequence>
<evidence type="ECO:0000256" key="1">
    <source>
        <dbReference type="SAM" id="Phobius"/>
    </source>
</evidence>
<evidence type="ECO:0000259" key="3">
    <source>
        <dbReference type="Pfam" id="PF07627"/>
    </source>
</evidence>
<dbReference type="Pfam" id="PF07631">
    <property type="entry name" value="PSD4"/>
    <property type="match status" value="1"/>
</dbReference>
<evidence type="ECO:0000313" key="7">
    <source>
        <dbReference type="Proteomes" id="UP000317648"/>
    </source>
</evidence>
<keyword evidence="1" id="KW-1133">Transmembrane helix</keyword>
<keyword evidence="7" id="KW-1185">Reference proteome</keyword>
<feature type="transmembrane region" description="Helical" evidence="1">
    <location>
        <begin position="12"/>
        <end position="31"/>
    </location>
</feature>
<name>A0A518E2P8_9BACT</name>
<reference evidence="6 7" key="1">
    <citation type="submission" date="2019-02" db="EMBL/GenBank/DDBJ databases">
        <title>Deep-cultivation of Planctomycetes and their phenomic and genomic characterization uncovers novel biology.</title>
        <authorList>
            <person name="Wiegand S."/>
            <person name="Jogler M."/>
            <person name="Boedeker C."/>
            <person name="Pinto D."/>
            <person name="Vollmers J."/>
            <person name="Rivas-Marin E."/>
            <person name="Kohn T."/>
            <person name="Peeters S.H."/>
            <person name="Heuer A."/>
            <person name="Rast P."/>
            <person name="Oberbeckmann S."/>
            <person name="Bunk B."/>
            <person name="Jeske O."/>
            <person name="Meyerdierks A."/>
            <person name="Storesund J.E."/>
            <person name="Kallscheuer N."/>
            <person name="Luecker S."/>
            <person name="Lage O.M."/>
            <person name="Pohl T."/>
            <person name="Merkel B.J."/>
            <person name="Hornburger P."/>
            <person name="Mueller R.-W."/>
            <person name="Bruemmer F."/>
            <person name="Labrenz M."/>
            <person name="Spormann A.M."/>
            <person name="Op den Camp H."/>
            <person name="Overmann J."/>
            <person name="Amann R."/>
            <person name="Jetten M.S.M."/>
            <person name="Mascher T."/>
            <person name="Medema M.H."/>
            <person name="Devos D.P."/>
            <person name="Kaster A.-K."/>
            <person name="Ovreas L."/>
            <person name="Rohde M."/>
            <person name="Galperin M.Y."/>
            <person name="Jogler C."/>
        </authorList>
    </citation>
    <scope>NUCLEOTIDE SEQUENCE [LARGE SCALE GENOMIC DNA]</scope>
    <source>
        <strain evidence="6 7">Pla85_3_4</strain>
    </source>
</reference>
<dbReference type="InterPro" id="IPR013042">
    <property type="entry name" value="DUF1592"/>
</dbReference>
<keyword evidence="1" id="KW-0812">Transmembrane</keyword>
<feature type="domain" description="DUF1588" evidence="3">
    <location>
        <begin position="518"/>
        <end position="613"/>
    </location>
</feature>
<evidence type="ECO:0000313" key="6">
    <source>
        <dbReference type="EMBL" id="QDU98368.1"/>
    </source>
</evidence>
<accession>A0A518E2P8</accession>
<dbReference type="Pfam" id="PF07635">
    <property type="entry name" value="PSCyt1"/>
    <property type="match status" value="1"/>
</dbReference>
<dbReference type="KEGG" id="lcre:Pla8534_62360"/>
<proteinExistence type="predicted"/>
<feature type="domain" description="DUF1585" evidence="2">
    <location>
        <begin position="637"/>
        <end position="704"/>
    </location>
</feature>
<protein>
    <recommendedName>
        <fullName evidence="8">Planctomycete cytochrome C</fullName>
    </recommendedName>
</protein>
<feature type="domain" description="Cytochrome C Planctomycete-type" evidence="5">
    <location>
        <begin position="69"/>
        <end position="117"/>
    </location>
</feature>